<dbReference type="EMBL" id="KZ826315">
    <property type="protein sequence ID" value="PYI12472.1"/>
    <property type="molecule type" value="Genomic_DNA"/>
</dbReference>
<keyword evidence="1" id="KW-0812">Transmembrane</keyword>
<name>A0A319EQG1_ASPSB</name>
<dbReference type="OrthoDB" id="4159814at2759"/>
<evidence type="ECO:0000313" key="3">
    <source>
        <dbReference type="Proteomes" id="UP000248423"/>
    </source>
</evidence>
<gene>
    <name evidence="2" type="ORF">BO78DRAFT_412682</name>
</gene>
<accession>A0A319EQG1</accession>
<proteinExistence type="predicted"/>
<dbReference type="VEuPathDB" id="FungiDB:BO78DRAFT_412682"/>
<protein>
    <submittedName>
        <fullName evidence="2">Uncharacterized protein</fullName>
    </submittedName>
</protein>
<sequence length="102" mass="11954">MGVGREAIIFFVILGCVAATITGYSIHYLMTNGFYGTEKNLDPPPEQKIYMRQLRLRDLHWMARDHGVKYELPWYMVFYITWERQWSLDLGIASFGIYIGIV</sequence>
<keyword evidence="3" id="KW-1185">Reference proteome</keyword>
<evidence type="ECO:0000256" key="1">
    <source>
        <dbReference type="SAM" id="Phobius"/>
    </source>
</evidence>
<evidence type="ECO:0000313" key="2">
    <source>
        <dbReference type="EMBL" id="PYI12472.1"/>
    </source>
</evidence>
<keyword evidence="1" id="KW-0472">Membrane</keyword>
<organism evidence="2 3">
    <name type="scientific">Aspergillus sclerotiicarbonarius (strain CBS 121057 / IBT 28362)</name>
    <dbReference type="NCBI Taxonomy" id="1448318"/>
    <lineage>
        <taxon>Eukaryota</taxon>
        <taxon>Fungi</taxon>
        <taxon>Dikarya</taxon>
        <taxon>Ascomycota</taxon>
        <taxon>Pezizomycotina</taxon>
        <taxon>Eurotiomycetes</taxon>
        <taxon>Eurotiomycetidae</taxon>
        <taxon>Eurotiales</taxon>
        <taxon>Aspergillaceae</taxon>
        <taxon>Aspergillus</taxon>
        <taxon>Aspergillus subgen. Circumdati</taxon>
    </lineage>
</organism>
<dbReference type="Proteomes" id="UP000248423">
    <property type="component" value="Unassembled WGS sequence"/>
</dbReference>
<reference evidence="2 3" key="1">
    <citation type="submission" date="2018-02" db="EMBL/GenBank/DDBJ databases">
        <title>The genomes of Aspergillus section Nigri reveals drivers in fungal speciation.</title>
        <authorList>
            <consortium name="DOE Joint Genome Institute"/>
            <person name="Vesth T.C."/>
            <person name="Nybo J."/>
            <person name="Theobald S."/>
            <person name="Brandl J."/>
            <person name="Frisvad J.C."/>
            <person name="Nielsen K.F."/>
            <person name="Lyhne E.K."/>
            <person name="Kogle M.E."/>
            <person name="Kuo A."/>
            <person name="Riley R."/>
            <person name="Clum A."/>
            <person name="Nolan M."/>
            <person name="Lipzen A."/>
            <person name="Salamov A."/>
            <person name="Henrissat B."/>
            <person name="Wiebenga A."/>
            <person name="De vries R.P."/>
            <person name="Grigoriev I.V."/>
            <person name="Mortensen U.H."/>
            <person name="Andersen M.R."/>
            <person name="Baker S.E."/>
        </authorList>
    </citation>
    <scope>NUCLEOTIDE SEQUENCE [LARGE SCALE GENOMIC DNA]</scope>
    <source>
        <strain evidence="2 3">CBS 121057</strain>
    </source>
</reference>
<dbReference type="AlphaFoldDB" id="A0A319EQG1"/>
<feature type="transmembrane region" description="Helical" evidence="1">
    <location>
        <begin position="7"/>
        <end position="30"/>
    </location>
</feature>
<keyword evidence="1" id="KW-1133">Transmembrane helix</keyword>